<dbReference type="AlphaFoldDB" id="A0A937ALP5"/>
<dbReference type="Pfam" id="PF13858">
    <property type="entry name" value="DUF4199"/>
    <property type="match status" value="1"/>
</dbReference>
<dbReference type="Proteomes" id="UP000642920">
    <property type="component" value="Unassembled WGS sequence"/>
</dbReference>
<evidence type="ECO:0000313" key="3">
    <source>
        <dbReference type="Proteomes" id="UP000642920"/>
    </source>
</evidence>
<keyword evidence="1" id="KW-0472">Membrane</keyword>
<keyword evidence="3" id="KW-1185">Reference proteome</keyword>
<evidence type="ECO:0000313" key="2">
    <source>
        <dbReference type="EMBL" id="MBL0764997.1"/>
    </source>
</evidence>
<feature type="transmembrane region" description="Helical" evidence="1">
    <location>
        <begin position="76"/>
        <end position="96"/>
    </location>
</feature>
<feature type="transmembrane region" description="Helical" evidence="1">
    <location>
        <begin position="143"/>
        <end position="166"/>
    </location>
</feature>
<proteinExistence type="predicted"/>
<organism evidence="2 3">
    <name type="scientific">Marivirga atlantica</name>
    <dbReference type="NCBI Taxonomy" id="1548457"/>
    <lineage>
        <taxon>Bacteria</taxon>
        <taxon>Pseudomonadati</taxon>
        <taxon>Bacteroidota</taxon>
        <taxon>Cytophagia</taxon>
        <taxon>Cytophagales</taxon>
        <taxon>Marivirgaceae</taxon>
        <taxon>Marivirga</taxon>
    </lineage>
</organism>
<feature type="transmembrane region" description="Helical" evidence="1">
    <location>
        <begin position="12"/>
        <end position="29"/>
    </location>
</feature>
<feature type="transmembrane region" description="Helical" evidence="1">
    <location>
        <begin position="35"/>
        <end position="55"/>
    </location>
</feature>
<reference evidence="2" key="1">
    <citation type="submission" date="2021-01" db="EMBL/GenBank/DDBJ databases">
        <title>Marivirga sp. nov., isolated from intertidal surface sediments.</title>
        <authorList>
            <person name="Zhang M."/>
        </authorList>
    </citation>
    <scope>NUCLEOTIDE SEQUENCE</scope>
    <source>
        <strain evidence="2">SM1354</strain>
    </source>
</reference>
<keyword evidence="1" id="KW-0812">Transmembrane</keyword>
<dbReference type="RefSeq" id="WP_201919089.1">
    <property type="nucleotide sequence ID" value="NZ_JAERQG010000001.1"/>
</dbReference>
<sequence>MNLILKVSLRYSIIAFFFIFLMFFISILIDKNPVVYTSNIVFIGPLIAIFLFLAIKAFKQLNQFGLRFWQGFSVGMLYTIFFTILFASFLVIYANFFDEVYFDEYRQMIMEKLMAGKDMLVENLGEDGYKEYLKSSESSNTRIIGSLSTNNIIIGMLVTPLVSLFMRTNEPKA</sequence>
<protein>
    <submittedName>
        <fullName evidence="2">DUF4199 domain-containing protein</fullName>
    </submittedName>
</protein>
<dbReference type="InterPro" id="IPR025250">
    <property type="entry name" value="DUF4199"/>
</dbReference>
<keyword evidence="1" id="KW-1133">Transmembrane helix</keyword>
<accession>A0A937ALP5</accession>
<gene>
    <name evidence="2" type="ORF">JKP34_07020</name>
</gene>
<evidence type="ECO:0000256" key="1">
    <source>
        <dbReference type="SAM" id="Phobius"/>
    </source>
</evidence>
<dbReference type="EMBL" id="JAERQG010000001">
    <property type="protein sequence ID" value="MBL0764997.1"/>
    <property type="molecule type" value="Genomic_DNA"/>
</dbReference>
<comment type="caution">
    <text evidence="2">The sequence shown here is derived from an EMBL/GenBank/DDBJ whole genome shotgun (WGS) entry which is preliminary data.</text>
</comment>
<name>A0A937ALP5_9BACT</name>